<dbReference type="PANTHER" id="PTHR43252">
    <property type="entry name" value="TRANSCRIPTIONAL REGULATOR YQJI"/>
    <property type="match status" value="1"/>
</dbReference>
<evidence type="ECO:0000259" key="2">
    <source>
        <dbReference type="Pfam" id="PF10400"/>
    </source>
</evidence>
<dbReference type="STRING" id="67386.AQI95_23930"/>
<dbReference type="EMBL" id="LMWN01000033">
    <property type="protein sequence ID" value="KUN03538.1"/>
    <property type="molecule type" value="Genomic_DNA"/>
</dbReference>
<sequence>MSLRHALLGLLNNKSASGYDLIAAFNTTLANAWPANQSQVYRELGYLCDEGLLQVGEEGPRGRKEYMITEAGRTELVHWLAETEPNRVRRNETLLRIFFLGNLTHQQATDYLRQEAEVTTQKQKMLDHIEEAADWEADDIAIYGHLALEYGHRLMALNLEWTEWAIGQLDARQAHAAGASAGTTADTA</sequence>
<dbReference type="PANTHER" id="PTHR43252:SF4">
    <property type="entry name" value="TRANSCRIPTIONAL REGULATORY PROTEIN"/>
    <property type="match status" value="1"/>
</dbReference>
<dbReference type="AlphaFoldDB" id="A0A117Q1M6"/>
<feature type="domain" description="Transcription regulator PadR N-terminal" evidence="1">
    <location>
        <begin position="7"/>
        <end position="76"/>
    </location>
</feature>
<dbReference type="SUPFAM" id="SSF46785">
    <property type="entry name" value="Winged helix' DNA-binding domain"/>
    <property type="match status" value="1"/>
</dbReference>
<accession>A0A117Q1M6</accession>
<dbReference type="Pfam" id="PF03551">
    <property type="entry name" value="PadR"/>
    <property type="match status" value="1"/>
</dbReference>
<name>A0A117Q1M6_9ACTN</name>
<dbReference type="Pfam" id="PF10400">
    <property type="entry name" value="Vir_act_alpha_C"/>
    <property type="match status" value="1"/>
</dbReference>
<dbReference type="InterPro" id="IPR018309">
    <property type="entry name" value="Tscrpt_reg_PadR_C"/>
</dbReference>
<dbReference type="InterPro" id="IPR005149">
    <property type="entry name" value="Tscrpt_reg_PadR_N"/>
</dbReference>
<evidence type="ECO:0000259" key="1">
    <source>
        <dbReference type="Pfam" id="PF03551"/>
    </source>
</evidence>
<organism evidence="3 4">
    <name type="scientific">Streptomyces yokosukanensis</name>
    <dbReference type="NCBI Taxonomy" id="67386"/>
    <lineage>
        <taxon>Bacteria</taxon>
        <taxon>Bacillati</taxon>
        <taxon>Actinomycetota</taxon>
        <taxon>Actinomycetes</taxon>
        <taxon>Kitasatosporales</taxon>
        <taxon>Streptomycetaceae</taxon>
        <taxon>Streptomyces</taxon>
    </lineage>
</organism>
<keyword evidence="4" id="KW-1185">Reference proteome</keyword>
<protein>
    <submittedName>
        <fullName evidence="3">PadR family transcriptional regulator</fullName>
    </submittedName>
</protein>
<dbReference type="InterPro" id="IPR036390">
    <property type="entry name" value="WH_DNA-bd_sf"/>
</dbReference>
<evidence type="ECO:0000313" key="3">
    <source>
        <dbReference type="EMBL" id="KUN03538.1"/>
    </source>
</evidence>
<dbReference type="OrthoDB" id="3186544at2"/>
<proteinExistence type="predicted"/>
<dbReference type="InterPro" id="IPR036388">
    <property type="entry name" value="WH-like_DNA-bd_sf"/>
</dbReference>
<dbReference type="RefSeq" id="WP_067127265.1">
    <property type="nucleotide sequence ID" value="NZ_JBFACD010000048.1"/>
</dbReference>
<dbReference type="Proteomes" id="UP000053127">
    <property type="component" value="Unassembled WGS sequence"/>
</dbReference>
<gene>
    <name evidence="3" type="ORF">AQI95_23930</name>
</gene>
<evidence type="ECO:0000313" key="4">
    <source>
        <dbReference type="Proteomes" id="UP000053127"/>
    </source>
</evidence>
<reference evidence="3 4" key="1">
    <citation type="submission" date="2015-10" db="EMBL/GenBank/DDBJ databases">
        <title>Draft genome sequence of Streptomyces yokosukanensis DSM 40224, type strain for the species Streptomyces yokosukanensis.</title>
        <authorList>
            <person name="Ruckert C."/>
            <person name="Winkler A."/>
            <person name="Kalinowski J."/>
            <person name="Kampfer P."/>
            <person name="Glaeser S."/>
        </authorList>
    </citation>
    <scope>NUCLEOTIDE SEQUENCE [LARGE SCALE GENOMIC DNA]</scope>
    <source>
        <strain evidence="3 4">DSM 40224</strain>
    </source>
</reference>
<comment type="caution">
    <text evidence="3">The sequence shown here is derived from an EMBL/GenBank/DDBJ whole genome shotgun (WGS) entry which is preliminary data.</text>
</comment>
<feature type="domain" description="Transcription regulator PadR C-terminal" evidence="2">
    <location>
        <begin position="90"/>
        <end position="170"/>
    </location>
</feature>
<dbReference type="Gene3D" id="1.10.10.10">
    <property type="entry name" value="Winged helix-like DNA-binding domain superfamily/Winged helix DNA-binding domain"/>
    <property type="match status" value="1"/>
</dbReference>